<dbReference type="NCBIfam" id="TIGR02757">
    <property type="entry name" value="TIGR02757 family protein"/>
    <property type="match status" value="1"/>
</dbReference>
<sequence>MDFLDLKNFLDAKVEQYNRPDFIENDPICIPHLFTKKQDIEIAGFFAAVLAWGQRKTIINKCKELLSRMDNAPYDFVLNHSDDELKRLLNFKHRTFNDTDLLYFIAFFKFHYTHYNSLEQAFVPDENIFLSGFTALSFDNAKVSLSGDVYLSAQLNFTIEQSLNHFRSYFFSIEDFPHRTKKHISAPKQKSTCKRLNMFLRWMVRKDNMGVDFGIWNTLKAPDLICPCDVHVDRVGRLLNLITRKQTDWFTALELTQSLRKFDDSDPVKYDFALFGLGVEKVM</sequence>
<dbReference type="RefSeq" id="WP_269414824.1">
    <property type="nucleotide sequence ID" value="NZ_JAPWGL010000002.1"/>
</dbReference>
<dbReference type="EMBL" id="JAPWGL010000002">
    <property type="protein sequence ID" value="MCZ4223022.1"/>
    <property type="molecule type" value="Genomic_DNA"/>
</dbReference>
<evidence type="ECO:0000313" key="1">
    <source>
        <dbReference type="EMBL" id="MCZ4223022.1"/>
    </source>
</evidence>
<organism evidence="1 2">
    <name type="scientific">Pedobacter rhodius</name>
    <dbReference type="NCBI Taxonomy" id="3004098"/>
    <lineage>
        <taxon>Bacteria</taxon>
        <taxon>Pseudomonadati</taxon>
        <taxon>Bacteroidota</taxon>
        <taxon>Sphingobacteriia</taxon>
        <taxon>Sphingobacteriales</taxon>
        <taxon>Sphingobacteriaceae</taxon>
        <taxon>Pedobacter</taxon>
    </lineage>
</organism>
<gene>
    <name evidence="1" type="ORF">O0931_06910</name>
</gene>
<accession>A0ABT4KXR8</accession>
<dbReference type="Pfam" id="PF09674">
    <property type="entry name" value="DUF2400"/>
    <property type="match status" value="1"/>
</dbReference>
<protein>
    <submittedName>
        <fullName evidence="1">TIGR02757 family protein</fullName>
    </submittedName>
</protein>
<comment type="caution">
    <text evidence="1">The sequence shown here is derived from an EMBL/GenBank/DDBJ whole genome shotgun (WGS) entry which is preliminary data.</text>
</comment>
<name>A0ABT4KXR8_9SPHI</name>
<proteinExistence type="predicted"/>
<reference evidence="1" key="1">
    <citation type="submission" date="2022-12" db="EMBL/GenBank/DDBJ databases">
        <title>Genome sequence of SJ11.</title>
        <authorList>
            <person name="Woo H."/>
        </authorList>
    </citation>
    <scope>NUCLEOTIDE SEQUENCE</scope>
    <source>
        <strain evidence="1">SJ11</strain>
    </source>
</reference>
<keyword evidence="2" id="KW-1185">Reference proteome</keyword>
<dbReference type="Proteomes" id="UP001144341">
    <property type="component" value="Unassembled WGS sequence"/>
</dbReference>
<dbReference type="InterPro" id="IPR014127">
    <property type="entry name" value="CHP02757"/>
</dbReference>
<evidence type="ECO:0000313" key="2">
    <source>
        <dbReference type="Proteomes" id="UP001144341"/>
    </source>
</evidence>